<dbReference type="RefSeq" id="WP_198160385.1">
    <property type="nucleotide sequence ID" value="NZ_JARMAB010000045.1"/>
</dbReference>
<keyword evidence="1" id="KW-1133">Transmembrane helix</keyword>
<dbReference type="PANTHER" id="PTHR37314">
    <property type="entry name" value="SLR0142 PROTEIN"/>
    <property type="match status" value="1"/>
</dbReference>
<dbReference type="InterPro" id="IPR010699">
    <property type="entry name" value="DUF1275"/>
</dbReference>
<gene>
    <name evidence="2" type="ORF">P4T90_23275</name>
</gene>
<proteinExistence type="predicted"/>
<comment type="caution">
    <text evidence="2">The sequence shown here is derived from an EMBL/GenBank/DDBJ whole genome shotgun (WGS) entry which is preliminary data.</text>
</comment>
<dbReference type="Pfam" id="PF06912">
    <property type="entry name" value="DUF1275"/>
    <property type="match status" value="1"/>
</dbReference>
<feature type="transmembrane region" description="Helical" evidence="1">
    <location>
        <begin position="114"/>
        <end position="133"/>
    </location>
</feature>
<dbReference type="EMBL" id="JARMAB010000045">
    <property type="protein sequence ID" value="MED1205957.1"/>
    <property type="molecule type" value="Genomic_DNA"/>
</dbReference>
<dbReference type="Proteomes" id="UP001341444">
    <property type="component" value="Unassembled WGS sequence"/>
</dbReference>
<feature type="transmembrane region" description="Helical" evidence="1">
    <location>
        <begin position="12"/>
        <end position="38"/>
    </location>
</feature>
<evidence type="ECO:0000256" key="1">
    <source>
        <dbReference type="SAM" id="Phobius"/>
    </source>
</evidence>
<evidence type="ECO:0000313" key="2">
    <source>
        <dbReference type="EMBL" id="MED1205957.1"/>
    </source>
</evidence>
<sequence>MNLFKKVENFMVILLTMTSGCADAISFLALGQVLTAAMTGNTVFLGLSIIHADGLKPIGYIVALSGFILGVAAGAFIVKKKRHITGLNPIVTITLCLELFALVLFGILSTCFNASDGLVLILLLSFAMGVQGVTARRIGVNGVPTTVITSTTTGLIESLIWNIKRDAITPSVPSSSIFIWIFDIIIYCVGAAICGAVELRWHLNAVWLPAAIVLIVALTSFFFQLQNQQKNKVKSENSIGI</sequence>
<dbReference type="PROSITE" id="PS51257">
    <property type="entry name" value="PROKAR_LIPOPROTEIN"/>
    <property type="match status" value="1"/>
</dbReference>
<feature type="transmembrane region" description="Helical" evidence="1">
    <location>
        <begin position="177"/>
        <end position="199"/>
    </location>
</feature>
<reference evidence="2 3" key="1">
    <citation type="submission" date="2023-03" db="EMBL/GenBank/DDBJ databases">
        <title>Bacillus Genome Sequencing.</title>
        <authorList>
            <person name="Dunlap C."/>
        </authorList>
    </citation>
    <scope>NUCLEOTIDE SEQUENCE [LARGE SCALE GENOMIC DNA]</scope>
    <source>
        <strain evidence="2 3">B-23453</strain>
    </source>
</reference>
<protein>
    <submittedName>
        <fullName evidence="2">YoaK family protein</fullName>
    </submittedName>
</protein>
<feature type="transmembrane region" description="Helical" evidence="1">
    <location>
        <begin position="90"/>
        <end position="108"/>
    </location>
</feature>
<feature type="transmembrane region" description="Helical" evidence="1">
    <location>
        <begin position="205"/>
        <end position="225"/>
    </location>
</feature>
<keyword evidence="1" id="KW-0812">Transmembrane</keyword>
<organism evidence="2 3">
    <name type="scientific">Heyndrickxia acidicola</name>
    <dbReference type="NCBI Taxonomy" id="209389"/>
    <lineage>
        <taxon>Bacteria</taxon>
        <taxon>Bacillati</taxon>
        <taxon>Bacillota</taxon>
        <taxon>Bacilli</taxon>
        <taxon>Bacillales</taxon>
        <taxon>Bacillaceae</taxon>
        <taxon>Heyndrickxia</taxon>
    </lineage>
</organism>
<feature type="transmembrane region" description="Helical" evidence="1">
    <location>
        <begin position="58"/>
        <end position="78"/>
    </location>
</feature>
<keyword evidence="3" id="KW-1185">Reference proteome</keyword>
<accession>A0ABU6MNH9</accession>
<name>A0ABU6MNH9_9BACI</name>
<evidence type="ECO:0000313" key="3">
    <source>
        <dbReference type="Proteomes" id="UP001341444"/>
    </source>
</evidence>
<dbReference type="PANTHER" id="PTHR37314:SF4">
    <property type="entry name" value="UPF0700 TRANSMEMBRANE PROTEIN YOAK"/>
    <property type="match status" value="1"/>
</dbReference>
<keyword evidence="1" id="KW-0472">Membrane</keyword>